<dbReference type="SFLD" id="SFLDS00003">
    <property type="entry name" value="Haloacid_Dehalogenase"/>
    <property type="match status" value="1"/>
</dbReference>
<dbReference type="InterPro" id="IPR023214">
    <property type="entry name" value="HAD_sf"/>
</dbReference>
<dbReference type="InterPro" id="IPR036412">
    <property type="entry name" value="HAD-like_sf"/>
</dbReference>
<evidence type="ECO:0000313" key="2">
    <source>
        <dbReference type="Proteomes" id="UP000886890"/>
    </source>
</evidence>
<dbReference type="InterPro" id="IPR006439">
    <property type="entry name" value="HAD-SF_hydro_IA"/>
</dbReference>
<dbReference type="GO" id="GO:0016791">
    <property type="term" value="F:phosphatase activity"/>
    <property type="evidence" value="ECO:0007669"/>
    <property type="project" value="TreeGrafter"/>
</dbReference>
<reference evidence="1" key="1">
    <citation type="journal article" date="2021" name="PeerJ">
        <title>Extensive microbial diversity within the chicken gut microbiome revealed by metagenomics and culture.</title>
        <authorList>
            <person name="Gilroy R."/>
            <person name="Ravi A."/>
            <person name="Getino M."/>
            <person name="Pursley I."/>
            <person name="Horton D.L."/>
            <person name="Alikhan N.F."/>
            <person name="Baker D."/>
            <person name="Gharbi K."/>
            <person name="Hall N."/>
            <person name="Watson M."/>
            <person name="Adriaenssens E.M."/>
            <person name="Foster-Nyarko E."/>
            <person name="Jarju S."/>
            <person name="Secka A."/>
            <person name="Antonio M."/>
            <person name="Oren A."/>
            <person name="Chaudhuri R.R."/>
            <person name="La Ragione R."/>
            <person name="Hildebrand F."/>
            <person name="Pallen M.J."/>
        </authorList>
    </citation>
    <scope>NUCLEOTIDE SEQUENCE</scope>
    <source>
        <strain evidence="1">CHK183-1962</strain>
    </source>
</reference>
<dbReference type="PRINTS" id="PR00413">
    <property type="entry name" value="HADHALOGNASE"/>
</dbReference>
<accession>A0A9D2BI03</accession>
<sequence length="218" mass="24764">MYQGAIFDLDGTILDSMGVWREIDAEFLGRRGFTVPPDYLEAITPLGFDRAAEYTIRRFSLPESREAIIREWYRMAEDAYRYRVKLKDGAAKWLEKLKRQRIPLAVATSSDEALFVPALKRTGIYDCFDAFVTVKEVARGKGFPDIYEKAAGQIGCRPDQCVVFEDILAGVRGAKMGGFCAVAVYDEDSADEEQALREAADYYIYGYRELLEGRPELF</sequence>
<dbReference type="CDD" id="cd07505">
    <property type="entry name" value="HAD_BPGM-like"/>
    <property type="match status" value="1"/>
</dbReference>
<dbReference type="SUPFAM" id="SSF56784">
    <property type="entry name" value="HAD-like"/>
    <property type="match status" value="1"/>
</dbReference>
<protein>
    <submittedName>
        <fullName evidence="1">HAD family phosphatase</fullName>
    </submittedName>
</protein>
<reference evidence="1" key="2">
    <citation type="submission" date="2021-04" db="EMBL/GenBank/DDBJ databases">
        <authorList>
            <person name="Gilroy R."/>
        </authorList>
    </citation>
    <scope>NUCLEOTIDE SEQUENCE</scope>
    <source>
        <strain evidence="1">CHK183-1962</strain>
    </source>
</reference>
<dbReference type="PANTHER" id="PTHR18901">
    <property type="entry name" value="2-DEOXYGLUCOSE-6-PHOSPHATE PHOSPHATASE 2"/>
    <property type="match status" value="1"/>
</dbReference>
<dbReference type="EMBL" id="DXEK01000068">
    <property type="protein sequence ID" value="HIX76783.1"/>
    <property type="molecule type" value="Genomic_DNA"/>
</dbReference>
<name>A0A9D2BI03_9FIRM</name>
<evidence type="ECO:0000313" key="1">
    <source>
        <dbReference type="EMBL" id="HIX76783.1"/>
    </source>
</evidence>
<dbReference type="AlphaFoldDB" id="A0A9D2BI03"/>
<dbReference type="PANTHER" id="PTHR18901:SF38">
    <property type="entry name" value="PSEUDOURIDINE-5'-PHOSPHATASE"/>
    <property type="match status" value="1"/>
</dbReference>
<proteinExistence type="predicted"/>
<gene>
    <name evidence="1" type="ORF">H9734_04195</name>
</gene>
<dbReference type="Gene3D" id="1.10.150.240">
    <property type="entry name" value="Putative phosphatase, domain 2"/>
    <property type="match status" value="1"/>
</dbReference>
<organism evidence="1 2">
    <name type="scientific">Candidatus Fusicatenibacter merdavium</name>
    <dbReference type="NCBI Taxonomy" id="2838600"/>
    <lineage>
        <taxon>Bacteria</taxon>
        <taxon>Bacillati</taxon>
        <taxon>Bacillota</taxon>
        <taxon>Clostridia</taxon>
        <taxon>Lachnospirales</taxon>
        <taxon>Lachnospiraceae</taxon>
        <taxon>Fusicatenibacter</taxon>
    </lineage>
</organism>
<dbReference type="Proteomes" id="UP000886890">
    <property type="component" value="Unassembled WGS sequence"/>
</dbReference>
<dbReference type="Pfam" id="PF00702">
    <property type="entry name" value="Hydrolase"/>
    <property type="match status" value="1"/>
</dbReference>
<dbReference type="Gene3D" id="3.40.50.1000">
    <property type="entry name" value="HAD superfamily/HAD-like"/>
    <property type="match status" value="1"/>
</dbReference>
<comment type="caution">
    <text evidence="1">The sequence shown here is derived from an EMBL/GenBank/DDBJ whole genome shotgun (WGS) entry which is preliminary data.</text>
</comment>
<dbReference type="SFLD" id="SFLDG01129">
    <property type="entry name" value="C1.5:_HAD__Beta-PGM__Phosphata"/>
    <property type="match status" value="1"/>
</dbReference>
<dbReference type="NCBIfam" id="TIGR01509">
    <property type="entry name" value="HAD-SF-IA-v3"/>
    <property type="match status" value="1"/>
</dbReference>
<dbReference type="InterPro" id="IPR023198">
    <property type="entry name" value="PGP-like_dom2"/>
</dbReference>